<dbReference type="InterPro" id="IPR045087">
    <property type="entry name" value="Cu-oxidase_fam"/>
</dbReference>
<reference evidence="5 6" key="1">
    <citation type="submission" date="2016-11" db="EMBL/GenBank/DDBJ databases">
        <authorList>
            <person name="Jaros S."/>
            <person name="Januszkiewicz K."/>
            <person name="Wedrychowicz H."/>
        </authorList>
    </citation>
    <scope>NUCLEOTIDE SEQUENCE [LARGE SCALE GENOMIC DNA]</scope>
    <source>
        <strain evidence="5 6">DSM 15929</strain>
    </source>
</reference>
<feature type="region of interest" description="Disordered" evidence="2">
    <location>
        <begin position="1"/>
        <end position="30"/>
    </location>
</feature>
<organism evidence="5 6">
    <name type="scientific">Anaerocolumna jejuensis DSM 15929</name>
    <dbReference type="NCBI Taxonomy" id="1121322"/>
    <lineage>
        <taxon>Bacteria</taxon>
        <taxon>Bacillati</taxon>
        <taxon>Bacillota</taxon>
        <taxon>Clostridia</taxon>
        <taxon>Lachnospirales</taxon>
        <taxon>Lachnospiraceae</taxon>
        <taxon>Anaerocolumna</taxon>
    </lineage>
</organism>
<dbReference type="AlphaFoldDB" id="A0A1M6U3E9"/>
<dbReference type="InterPro" id="IPR011706">
    <property type="entry name" value="Cu-oxidase_C"/>
</dbReference>
<dbReference type="PANTHER" id="PTHR48267">
    <property type="entry name" value="CUPREDOXIN SUPERFAMILY PROTEIN"/>
    <property type="match status" value="1"/>
</dbReference>
<comment type="similarity">
    <text evidence="1">Belongs to the multicopper oxidase family.</text>
</comment>
<dbReference type="Gene3D" id="2.60.40.420">
    <property type="entry name" value="Cupredoxins - blue copper proteins"/>
    <property type="match status" value="3"/>
</dbReference>
<gene>
    <name evidence="5" type="ORF">SAMN02745136_02975</name>
</gene>
<dbReference type="GO" id="GO:0016491">
    <property type="term" value="F:oxidoreductase activity"/>
    <property type="evidence" value="ECO:0007669"/>
    <property type="project" value="InterPro"/>
</dbReference>
<dbReference type="OrthoDB" id="9757546at2"/>
<dbReference type="EMBL" id="FRAC01000014">
    <property type="protein sequence ID" value="SHK63674.1"/>
    <property type="molecule type" value="Genomic_DNA"/>
</dbReference>
<dbReference type="Pfam" id="PF07731">
    <property type="entry name" value="Cu-oxidase_2"/>
    <property type="match status" value="1"/>
</dbReference>
<evidence type="ECO:0000256" key="2">
    <source>
        <dbReference type="SAM" id="MobiDB-lite"/>
    </source>
</evidence>
<evidence type="ECO:0000313" key="6">
    <source>
        <dbReference type="Proteomes" id="UP000184386"/>
    </source>
</evidence>
<dbReference type="STRING" id="1121322.SAMN02745136_02975"/>
<feature type="domain" description="Plastocyanin-like" evidence="4">
    <location>
        <begin position="76"/>
        <end position="204"/>
    </location>
</feature>
<dbReference type="RefSeq" id="WP_073277273.1">
    <property type="nucleotide sequence ID" value="NZ_FRAC01000014.1"/>
</dbReference>
<evidence type="ECO:0000259" key="4">
    <source>
        <dbReference type="Pfam" id="PF07732"/>
    </source>
</evidence>
<dbReference type="PANTHER" id="PTHR48267:SF1">
    <property type="entry name" value="BILIRUBIN OXIDASE"/>
    <property type="match status" value="1"/>
</dbReference>
<dbReference type="Pfam" id="PF07732">
    <property type="entry name" value="Cu-oxidase_3"/>
    <property type="match status" value="1"/>
</dbReference>
<evidence type="ECO:0000259" key="3">
    <source>
        <dbReference type="Pfam" id="PF07731"/>
    </source>
</evidence>
<sequence>MEHSLQNSPQEPEYRSEPIAEVDPSNPETIPKFVDPLPIPHIAKPVNNCCSSEEDENYYHIYMKEAEHQFHKLFPKTTIWGYNGTYPGPTIEVAKDTRVKVKWENDLPRKHLLPVDHTLHGAMDTPDVRTVVHLHGANVAADSDGHPEAWFTRDNTFVGQKYSREVYEYTNHQTGALLWYHDHAIGITRLNVYAGLAGFYIIRDFLERRLNLPKGPYEIPIMIQDKTFNKDGSLFYPDNATPPVDNPVPSTPSFFFGNTIVVNGKLWPYLEVEPRKYRFRILNASNLRGYELKLSNEEVFHQIGTDLGLLHHPVDIESFILEPAERIDLIVDFSAYKGQEILLLNIAQGPPSPGMELIMKFKVKKELECPDTSTIPKELMPLHKMDPALAIRQRTMYLDETTDHYGRVVHLLNNRMWDAPATEKPKLDTIEIWNIVNNFNFPHPIHLHLVHFEILGRKPFTAEDFDEEGNYKLDLKNLNPPLKYENGPKDVVRTEPGQVTTIIMHFKEHTGDYVWHCHILEHEDYDMMRPLIVER</sequence>
<accession>A0A1M6U3E9</accession>
<feature type="compositionally biased region" description="Polar residues" evidence="2">
    <location>
        <begin position="1"/>
        <end position="10"/>
    </location>
</feature>
<dbReference type="InterPro" id="IPR008972">
    <property type="entry name" value="Cupredoxin"/>
</dbReference>
<dbReference type="Proteomes" id="UP000184386">
    <property type="component" value="Unassembled WGS sequence"/>
</dbReference>
<evidence type="ECO:0000313" key="5">
    <source>
        <dbReference type="EMBL" id="SHK63674.1"/>
    </source>
</evidence>
<dbReference type="CDD" id="cd13844">
    <property type="entry name" value="CuRO_1_BOD_CotA_like"/>
    <property type="match status" value="1"/>
</dbReference>
<dbReference type="InterPro" id="IPR011707">
    <property type="entry name" value="Cu-oxidase-like_N"/>
</dbReference>
<keyword evidence="5" id="KW-0946">Virion</keyword>
<protein>
    <submittedName>
        <fullName evidence="5">Spore coat protein A</fullName>
    </submittedName>
</protein>
<dbReference type="GO" id="GO:0005507">
    <property type="term" value="F:copper ion binding"/>
    <property type="evidence" value="ECO:0007669"/>
    <property type="project" value="InterPro"/>
</dbReference>
<dbReference type="SUPFAM" id="SSF49503">
    <property type="entry name" value="Cupredoxins"/>
    <property type="match status" value="3"/>
</dbReference>
<name>A0A1M6U3E9_9FIRM</name>
<dbReference type="CDD" id="cd13891">
    <property type="entry name" value="CuRO_3_CotA_like"/>
    <property type="match status" value="1"/>
</dbReference>
<feature type="domain" description="Plastocyanin-like" evidence="3">
    <location>
        <begin position="408"/>
        <end position="534"/>
    </location>
</feature>
<proteinExistence type="inferred from homology"/>
<keyword evidence="5" id="KW-0167">Capsid protein</keyword>
<dbReference type="CDD" id="cd13868">
    <property type="entry name" value="CuRO_2_CotA_like"/>
    <property type="match status" value="1"/>
</dbReference>
<evidence type="ECO:0000256" key="1">
    <source>
        <dbReference type="ARBA" id="ARBA00010609"/>
    </source>
</evidence>
<keyword evidence="6" id="KW-1185">Reference proteome</keyword>